<proteinExistence type="predicted"/>
<dbReference type="Pfam" id="PF11903">
    <property type="entry name" value="ParD_like"/>
    <property type="match status" value="1"/>
</dbReference>
<dbReference type="AlphaFoldDB" id="T0I5X2"/>
<dbReference type="eggNOG" id="ENOG5032Y12">
    <property type="taxonomic scope" value="Bacteria"/>
</dbReference>
<dbReference type="PATRIC" id="fig|1096930.3.peg.42"/>
<evidence type="ECO:0008006" key="4">
    <source>
        <dbReference type="Google" id="ProtNLM"/>
    </source>
</evidence>
<comment type="caution">
    <text evidence="2">The sequence shown here is derived from an EMBL/GenBank/DDBJ whole genome shotgun (WGS) entry which is preliminary data.</text>
</comment>
<sequence length="80" mass="8874">MGIVNIEDELHDQLRKASKASYRSINAQAAFWIRIGMLCEMNPELTFQQVVIRELKEAGVDPGDVRSGDVRSQPVGMDAA</sequence>
<dbReference type="InterPro" id="IPR021831">
    <property type="entry name" value="ParD-like"/>
</dbReference>
<reference evidence="2 3" key="1">
    <citation type="journal article" date="2013" name="Genome Announc.">
        <title>Genome Sequence of Novosphingobium lindaniclasticum LE124T, Isolated from a Hexachlorocyclohexane Dumpsite.</title>
        <authorList>
            <person name="Saxena A."/>
            <person name="Nayyar N."/>
            <person name="Sangwan N."/>
            <person name="Kumari R."/>
            <person name="Khurana J.P."/>
            <person name="Lal R."/>
        </authorList>
    </citation>
    <scope>NUCLEOTIDE SEQUENCE [LARGE SCALE GENOMIC DNA]</scope>
    <source>
        <strain evidence="2 3">LE124</strain>
    </source>
</reference>
<dbReference type="EMBL" id="ATHL01000001">
    <property type="protein sequence ID" value="EQB19743.1"/>
    <property type="molecule type" value="Genomic_DNA"/>
</dbReference>
<accession>T0I5X2</accession>
<evidence type="ECO:0000313" key="3">
    <source>
        <dbReference type="Proteomes" id="UP000015527"/>
    </source>
</evidence>
<organism evidence="2 3">
    <name type="scientific">Novosphingobium lindaniclasticum LE124</name>
    <dbReference type="NCBI Taxonomy" id="1096930"/>
    <lineage>
        <taxon>Bacteria</taxon>
        <taxon>Pseudomonadati</taxon>
        <taxon>Pseudomonadota</taxon>
        <taxon>Alphaproteobacteria</taxon>
        <taxon>Sphingomonadales</taxon>
        <taxon>Sphingomonadaceae</taxon>
        <taxon>Novosphingobium</taxon>
    </lineage>
</organism>
<dbReference type="OrthoDB" id="5422561at2"/>
<evidence type="ECO:0000313" key="2">
    <source>
        <dbReference type="EMBL" id="EQB19743.1"/>
    </source>
</evidence>
<protein>
    <recommendedName>
        <fullName evidence="4">ParD-like antitoxin of type II toxin-antitoxin system</fullName>
    </recommendedName>
</protein>
<gene>
    <name evidence="2" type="ORF">L284_00210</name>
</gene>
<dbReference type="RefSeq" id="WP_021232045.1">
    <property type="nucleotide sequence ID" value="NZ_ATHL01000001.1"/>
</dbReference>
<dbReference type="Proteomes" id="UP000015527">
    <property type="component" value="Unassembled WGS sequence"/>
</dbReference>
<feature type="compositionally biased region" description="Basic and acidic residues" evidence="1">
    <location>
        <begin position="60"/>
        <end position="69"/>
    </location>
</feature>
<keyword evidence="3" id="KW-1185">Reference proteome</keyword>
<feature type="region of interest" description="Disordered" evidence="1">
    <location>
        <begin position="60"/>
        <end position="80"/>
    </location>
</feature>
<name>T0I5X2_9SPHN</name>
<evidence type="ECO:0000256" key="1">
    <source>
        <dbReference type="SAM" id="MobiDB-lite"/>
    </source>
</evidence>